<evidence type="ECO:0000313" key="2">
    <source>
        <dbReference type="EMBL" id="MST68298.1"/>
    </source>
</evidence>
<protein>
    <submittedName>
        <fullName evidence="2">Uncharacterized protein</fullName>
    </submittedName>
</protein>
<accession>A0A6A8M6V9</accession>
<keyword evidence="1" id="KW-0472">Membrane</keyword>
<dbReference type="InterPro" id="IPR043756">
    <property type="entry name" value="DUF5702"/>
</dbReference>
<gene>
    <name evidence="2" type="ORF">FYJ66_01565</name>
</gene>
<reference evidence="2" key="1">
    <citation type="submission" date="2019-09" db="EMBL/GenBank/DDBJ databases">
        <title>In-depth cultivation of the pig gut microbiome towards novel bacterial diversity and tailored functional studies.</title>
        <authorList>
            <person name="Wylensek D."/>
            <person name="Hitch T.C.A."/>
            <person name="Clavel T."/>
        </authorList>
    </citation>
    <scope>NUCLEOTIDE SEQUENCE</scope>
    <source>
        <strain evidence="2">RF-744-FAT-WT-3</strain>
    </source>
</reference>
<dbReference type="RefSeq" id="WP_154571764.1">
    <property type="nucleotide sequence ID" value="NZ_VUNB01000001.1"/>
</dbReference>
<keyword evidence="1" id="KW-0812">Transmembrane</keyword>
<evidence type="ECO:0000256" key="1">
    <source>
        <dbReference type="SAM" id="Phobius"/>
    </source>
</evidence>
<dbReference type="Pfam" id="PF18960">
    <property type="entry name" value="DUF5702"/>
    <property type="match status" value="1"/>
</dbReference>
<proteinExistence type="predicted"/>
<keyword evidence="1" id="KW-1133">Transmembrane helix</keyword>
<feature type="transmembrane region" description="Helical" evidence="1">
    <location>
        <begin position="12"/>
        <end position="33"/>
    </location>
</feature>
<organism evidence="2">
    <name type="scientific">Baileyella intestinalis</name>
    <dbReference type="NCBI Taxonomy" id="2606709"/>
    <lineage>
        <taxon>Bacteria</taxon>
        <taxon>Bacillati</taxon>
        <taxon>Bacillota</taxon>
        <taxon>Clostridia</taxon>
        <taxon>Peptostreptococcales</taxon>
        <taxon>Anaerovoracaceae</taxon>
        <taxon>Baileyella</taxon>
    </lineage>
</organism>
<comment type="caution">
    <text evidence="2">The sequence shown here is derived from an EMBL/GenBank/DDBJ whole genome shotgun (WGS) entry which is preliminary data.</text>
</comment>
<dbReference type="AlphaFoldDB" id="A0A6A8M6V9"/>
<name>A0A6A8M6V9_9FIRM</name>
<dbReference type="EMBL" id="VUNB01000001">
    <property type="protein sequence ID" value="MST68298.1"/>
    <property type="molecule type" value="Genomic_DNA"/>
</dbReference>
<sequence>MNKIRERAGSAALFMAIGITGFAVAMAVATAVAREMTVQSSVRTLGSVWSKSILSEYDVHLLDDYGILAFYGNDEMVRKKLETYMEYSMSGKMRTRLQGAEVELGGFEMDIVQNFRRSMKESLITEAGKTMAFEKRIKRPPLEQDPFPGLSGGTFTGGDIPEELDSGRLEDRDGYRYISNPVILRTLPSRESKDGFKSNSMDRILKNGGFENYSHLPENLACEMIFLRNHLGSHLYAPNNKKSYFRNEWEYVAAGKPSDTENLKIVRRRLFIVRNGANLAYLWSDSEKTQLTMAVAEIISPAAAPAVQLVLMELWAAAEASSDVDDLLNDKRVPVIKTKETWKTSLSGILESRALRGKLDEEALKSLDEHRSEIGEVTGKAGGNGSGNISEGLSYEEYLSGMILSMSPETRTLRIMDIVQINMKYRYYKDFNLREYHRGLRFTIKTNGLDQTGEDQYS</sequence>